<proteinExistence type="predicted"/>
<dbReference type="InterPro" id="IPR010985">
    <property type="entry name" value="Ribbon_hlx_hlx"/>
</dbReference>
<dbReference type="SUPFAM" id="SSF47598">
    <property type="entry name" value="Ribbon-helix-helix"/>
    <property type="match status" value="1"/>
</dbReference>
<evidence type="ECO:0000259" key="1">
    <source>
        <dbReference type="Pfam" id="PF22513"/>
    </source>
</evidence>
<reference evidence="2" key="1">
    <citation type="submission" date="2022-06" db="EMBL/GenBank/DDBJ databases">
        <title>Genomic Encyclopedia of Archaeal and Bacterial Type Strains, Phase II (KMG-II): from individual species to whole genera.</title>
        <authorList>
            <person name="Goeker M."/>
        </authorList>
    </citation>
    <scope>NUCLEOTIDE SEQUENCE</scope>
    <source>
        <strain evidence="2">DSM 43935</strain>
    </source>
</reference>
<gene>
    <name evidence="2" type="ORF">LX83_003482</name>
</gene>
<protein>
    <recommendedName>
        <fullName evidence="1">Antitoxin FitA-like ribbon-helix-helix domain-containing protein</fullName>
    </recommendedName>
</protein>
<accession>A0AAE3GFW5</accession>
<dbReference type="GO" id="GO:0006355">
    <property type="term" value="P:regulation of DNA-templated transcription"/>
    <property type="evidence" value="ECO:0007669"/>
    <property type="project" value="InterPro"/>
</dbReference>
<dbReference type="RefSeq" id="WP_253772654.1">
    <property type="nucleotide sequence ID" value="NZ_JAMTCK010000007.1"/>
</dbReference>
<feature type="domain" description="Antitoxin FitA-like ribbon-helix-helix" evidence="1">
    <location>
        <begin position="5"/>
        <end position="40"/>
    </location>
</feature>
<organism evidence="2 3">
    <name type="scientific">Goodfellowiella coeruleoviolacea</name>
    <dbReference type="NCBI Taxonomy" id="334858"/>
    <lineage>
        <taxon>Bacteria</taxon>
        <taxon>Bacillati</taxon>
        <taxon>Actinomycetota</taxon>
        <taxon>Actinomycetes</taxon>
        <taxon>Pseudonocardiales</taxon>
        <taxon>Pseudonocardiaceae</taxon>
        <taxon>Goodfellowiella</taxon>
    </lineage>
</organism>
<dbReference type="Proteomes" id="UP001206128">
    <property type="component" value="Unassembled WGS sequence"/>
</dbReference>
<evidence type="ECO:0000313" key="3">
    <source>
        <dbReference type="Proteomes" id="UP001206128"/>
    </source>
</evidence>
<comment type="caution">
    <text evidence="2">The sequence shown here is derived from an EMBL/GenBank/DDBJ whole genome shotgun (WGS) entry which is preliminary data.</text>
</comment>
<dbReference type="EMBL" id="JAMTCK010000007">
    <property type="protein sequence ID" value="MCP2166614.1"/>
    <property type="molecule type" value="Genomic_DNA"/>
</dbReference>
<sequence>MGKVIQIRDVDDATYTALRTKASAEHLSLNAYLRRELARLAEKPSMAEWIRAATDRDWGVSRDTVVGTLREIRDEGGEDQTT</sequence>
<dbReference type="Pfam" id="PF22513">
    <property type="entry name" value="FitA-like_RHH"/>
    <property type="match status" value="1"/>
</dbReference>
<evidence type="ECO:0000313" key="2">
    <source>
        <dbReference type="EMBL" id="MCP2166614.1"/>
    </source>
</evidence>
<keyword evidence="3" id="KW-1185">Reference proteome</keyword>
<dbReference type="InterPro" id="IPR053853">
    <property type="entry name" value="FitA-like_RHH"/>
</dbReference>
<name>A0AAE3GFW5_9PSEU</name>
<dbReference type="AlphaFoldDB" id="A0AAE3GFW5"/>